<dbReference type="eggNOG" id="COG4961">
    <property type="taxonomic scope" value="Bacteria"/>
</dbReference>
<dbReference type="InterPro" id="IPR012495">
    <property type="entry name" value="TadE-like_dom"/>
</dbReference>
<keyword evidence="4" id="KW-1185">Reference proteome</keyword>
<protein>
    <recommendedName>
        <fullName evidence="2">TadE-like domain-containing protein</fullName>
    </recommendedName>
</protein>
<evidence type="ECO:0000313" key="4">
    <source>
        <dbReference type="Proteomes" id="UP000002709"/>
    </source>
</evidence>
<dbReference type="STRING" id="319225.Plut_0658"/>
<evidence type="ECO:0000313" key="3">
    <source>
        <dbReference type="EMBL" id="ABB23536.1"/>
    </source>
</evidence>
<reference evidence="4" key="1">
    <citation type="submission" date="2005-08" db="EMBL/GenBank/DDBJ databases">
        <title>Complete sequence of Pelodictyon luteolum DSM 273.</title>
        <authorList>
            <consortium name="US DOE Joint Genome Institute"/>
            <person name="Copeland A."/>
            <person name="Lucas S."/>
            <person name="Lapidus A."/>
            <person name="Barry K."/>
            <person name="Detter J.C."/>
            <person name="Glavina T."/>
            <person name="Hammon N."/>
            <person name="Israni S."/>
            <person name="Pitluck S."/>
            <person name="Bryant D."/>
            <person name="Schmutz J."/>
            <person name="Larimer F."/>
            <person name="Land M."/>
            <person name="Kyrpides N."/>
            <person name="Ivanova N."/>
            <person name="Richardson P."/>
        </authorList>
    </citation>
    <scope>NUCLEOTIDE SEQUENCE [LARGE SCALE GENOMIC DNA]</scope>
    <source>
        <strain evidence="4">DSM 273 / BCRC 81028 / 2530</strain>
    </source>
</reference>
<dbReference type="Proteomes" id="UP000002709">
    <property type="component" value="Chromosome"/>
</dbReference>
<name>Q3B545_CHLL3</name>
<feature type="transmembrane region" description="Helical" evidence="1">
    <location>
        <begin position="30"/>
        <end position="52"/>
    </location>
</feature>
<organism evidence="3 4">
    <name type="scientific">Chlorobium luteolum (strain DSM 273 / BCRC 81028 / 2530)</name>
    <name type="common">Pelodictyon luteolum</name>
    <dbReference type="NCBI Taxonomy" id="319225"/>
    <lineage>
        <taxon>Bacteria</taxon>
        <taxon>Pseudomonadati</taxon>
        <taxon>Chlorobiota</taxon>
        <taxon>Chlorobiia</taxon>
        <taxon>Chlorobiales</taxon>
        <taxon>Chlorobiaceae</taxon>
        <taxon>Chlorobium/Pelodictyon group</taxon>
        <taxon>Pelodictyon</taxon>
    </lineage>
</organism>
<feature type="domain" description="TadE-like" evidence="2">
    <location>
        <begin position="24"/>
        <end position="66"/>
    </location>
</feature>
<dbReference type="OrthoDB" id="598443at2"/>
<dbReference type="HOGENOM" id="CLU_122851_0_0_10"/>
<keyword evidence="1" id="KW-0472">Membrane</keyword>
<dbReference type="AlphaFoldDB" id="Q3B545"/>
<dbReference type="EMBL" id="CP000096">
    <property type="protein sequence ID" value="ABB23536.1"/>
    <property type="molecule type" value="Genomic_DNA"/>
</dbReference>
<keyword evidence="1" id="KW-0812">Transmembrane</keyword>
<dbReference type="KEGG" id="plt:Plut_0658"/>
<accession>Q3B545</accession>
<proteinExistence type="predicted"/>
<dbReference type="Pfam" id="PF07811">
    <property type="entry name" value="TadE"/>
    <property type="match status" value="1"/>
</dbReference>
<gene>
    <name evidence="3" type="ordered locus">Plut_0658</name>
</gene>
<dbReference type="RefSeq" id="WP_011357411.1">
    <property type="nucleotide sequence ID" value="NC_007512.1"/>
</dbReference>
<keyword evidence="1" id="KW-1133">Transmembrane helix</keyword>
<sequence length="140" mass="14769">MNTRERQALVLPAPSHGQARDQKGSVLVEFAFILPVLLMLLFGVVYFSVALYNKTVLTMATREGARAGVLYDADGNNTANAVNAALPLCSSVISFGSDATPVPQASVSGDILTVTASGNYTGFYIFSGLTTSAQTSMRLE</sequence>
<evidence type="ECO:0000259" key="2">
    <source>
        <dbReference type="Pfam" id="PF07811"/>
    </source>
</evidence>
<evidence type="ECO:0000256" key="1">
    <source>
        <dbReference type="SAM" id="Phobius"/>
    </source>
</evidence>